<keyword evidence="2" id="KW-1185">Reference proteome</keyword>
<dbReference type="RefSeq" id="WP_103895356.1">
    <property type="nucleotide sequence ID" value="NZ_FNUK01000002.1"/>
</dbReference>
<protein>
    <submittedName>
        <fullName evidence="1">Flagellar operon protein</fullName>
    </submittedName>
</protein>
<gene>
    <name evidence="1" type="ORF">SAMN05660865_00339</name>
</gene>
<dbReference type="Proteomes" id="UP000242850">
    <property type="component" value="Unassembled WGS sequence"/>
</dbReference>
<keyword evidence="1" id="KW-0966">Cell projection</keyword>
<keyword evidence="1" id="KW-0969">Cilium</keyword>
<keyword evidence="1" id="KW-0282">Flagellum</keyword>
<dbReference type="AlphaFoldDB" id="A0A1H5SCE7"/>
<dbReference type="InterPro" id="IPR013367">
    <property type="entry name" value="Flagellar_put"/>
</dbReference>
<evidence type="ECO:0000313" key="2">
    <source>
        <dbReference type="Proteomes" id="UP000242850"/>
    </source>
</evidence>
<proteinExistence type="predicted"/>
<organism evidence="1 2">
    <name type="scientific">Caloramator fervidus</name>
    <dbReference type="NCBI Taxonomy" id="29344"/>
    <lineage>
        <taxon>Bacteria</taxon>
        <taxon>Bacillati</taxon>
        <taxon>Bacillota</taxon>
        <taxon>Clostridia</taxon>
        <taxon>Eubacteriales</taxon>
        <taxon>Clostridiaceae</taxon>
        <taxon>Caloramator</taxon>
    </lineage>
</organism>
<name>A0A1H5SCE7_9CLOT</name>
<evidence type="ECO:0000313" key="1">
    <source>
        <dbReference type="EMBL" id="SEF48205.1"/>
    </source>
</evidence>
<dbReference type="Pfam" id="PF12611">
    <property type="entry name" value="Flagellar_put"/>
    <property type="match status" value="1"/>
</dbReference>
<dbReference type="NCBIfam" id="TIGR02530">
    <property type="entry name" value="flg_new"/>
    <property type="match status" value="1"/>
</dbReference>
<accession>A0A1H5SCE7</accession>
<dbReference type="EMBL" id="FNUK01000002">
    <property type="protein sequence ID" value="SEF48205.1"/>
    <property type="molecule type" value="Genomic_DNA"/>
</dbReference>
<sequence length="114" mass="13088">MINKINNLNLNNFNFRVNKVVEFSKFLENQQPVKFSGHAIDRLKQRNIILDKNDLEKINEAIKKLKEKGGRESLIIYNNIAFITSVRNNTIITAIDSGNLKENVFTNIDSAIIL</sequence>
<reference evidence="2" key="1">
    <citation type="submission" date="2016-10" db="EMBL/GenBank/DDBJ databases">
        <authorList>
            <person name="Varghese N."/>
            <person name="Submissions S."/>
        </authorList>
    </citation>
    <scope>NUCLEOTIDE SEQUENCE [LARGE SCALE GENOMIC DNA]</scope>
    <source>
        <strain evidence="2">DSM 5463</strain>
    </source>
</reference>
<dbReference type="OrthoDB" id="165650at2"/>